<sequence>MASVSSSGESFWKVEELVSSLTRIFTPSNEPDASTKTRESEAQQSEPPALPSGSPPEDEEQGGEEESPVIYFACYTLQGHKRVIPICEDQTYQDFLDFVENEFGSKFWPSLVEQASGFRKYVLHDNDFAWLCEYAQLNGGYADIQLEVTPVMWPDEYEEYSKLFKLEGGMEGKGGKRRLH</sequence>
<dbReference type="PaxDb" id="55529-EKX51942"/>
<reference evidence="3" key="3">
    <citation type="submission" date="2016-03" db="UniProtKB">
        <authorList>
            <consortium name="EnsemblProtists"/>
        </authorList>
    </citation>
    <scope>IDENTIFICATION</scope>
</reference>
<reference evidence="4" key="2">
    <citation type="submission" date="2012-11" db="EMBL/GenBank/DDBJ databases">
        <authorList>
            <person name="Kuo A."/>
            <person name="Curtis B.A."/>
            <person name="Tanifuji G."/>
            <person name="Burki F."/>
            <person name="Gruber A."/>
            <person name="Irimia M."/>
            <person name="Maruyama S."/>
            <person name="Arias M.C."/>
            <person name="Ball S.G."/>
            <person name="Gile G.H."/>
            <person name="Hirakawa Y."/>
            <person name="Hopkins J.F."/>
            <person name="Rensing S.A."/>
            <person name="Schmutz J."/>
            <person name="Symeonidi A."/>
            <person name="Elias M."/>
            <person name="Eveleigh R.J."/>
            <person name="Herman E.K."/>
            <person name="Klute M.J."/>
            <person name="Nakayama T."/>
            <person name="Obornik M."/>
            <person name="Reyes-Prieto A."/>
            <person name="Armbrust E.V."/>
            <person name="Aves S.J."/>
            <person name="Beiko R.G."/>
            <person name="Coutinho P."/>
            <person name="Dacks J.B."/>
            <person name="Durnford D.G."/>
            <person name="Fast N.M."/>
            <person name="Green B.R."/>
            <person name="Grisdale C."/>
            <person name="Hempe F."/>
            <person name="Henrissat B."/>
            <person name="Hoppner M.P."/>
            <person name="Ishida K.-I."/>
            <person name="Kim E."/>
            <person name="Koreny L."/>
            <person name="Kroth P.G."/>
            <person name="Liu Y."/>
            <person name="Malik S.-B."/>
            <person name="Maier U.G."/>
            <person name="McRose D."/>
            <person name="Mock T."/>
            <person name="Neilson J.A."/>
            <person name="Onodera N.T."/>
            <person name="Poole A.M."/>
            <person name="Pritham E.J."/>
            <person name="Richards T.A."/>
            <person name="Rocap G."/>
            <person name="Roy S.W."/>
            <person name="Sarai C."/>
            <person name="Schaack S."/>
            <person name="Shirato S."/>
            <person name="Slamovits C.H."/>
            <person name="Spencer D.F."/>
            <person name="Suzuki S."/>
            <person name="Worden A.Z."/>
            <person name="Zauner S."/>
            <person name="Barry K."/>
            <person name="Bell C."/>
            <person name="Bharti A.K."/>
            <person name="Crow J.A."/>
            <person name="Grimwood J."/>
            <person name="Kramer R."/>
            <person name="Lindquist E."/>
            <person name="Lucas S."/>
            <person name="Salamov A."/>
            <person name="McFadden G.I."/>
            <person name="Lane C.E."/>
            <person name="Keeling P.J."/>
            <person name="Gray M.W."/>
            <person name="Grigoriev I.V."/>
            <person name="Archibald J.M."/>
        </authorList>
    </citation>
    <scope>NUCLEOTIDE SEQUENCE</scope>
    <source>
        <strain evidence="4">CCMP2712</strain>
    </source>
</reference>
<proteinExistence type="predicted"/>
<evidence type="ECO:0000313" key="2">
    <source>
        <dbReference type="EMBL" id="EKX51942.1"/>
    </source>
</evidence>
<dbReference type="KEGG" id="gtt:GUITHDRAFT_150857"/>
<evidence type="ECO:0000313" key="3">
    <source>
        <dbReference type="EnsemblProtists" id="EKX51942"/>
    </source>
</evidence>
<accession>L1JU48</accession>
<evidence type="ECO:0000256" key="1">
    <source>
        <dbReference type="SAM" id="MobiDB-lite"/>
    </source>
</evidence>
<name>L1JU48_GUITC</name>
<evidence type="ECO:0000313" key="4">
    <source>
        <dbReference type="Proteomes" id="UP000011087"/>
    </source>
</evidence>
<feature type="region of interest" description="Disordered" evidence="1">
    <location>
        <begin position="24"/>
        <end position="65"/>
    </location>
</feature>
<reference evidence="2 4" key="1">
    <citation type="journal article" date="2012" name="Nature">
        <title>Algal genomes reveal evolutionary mosaicism and the fate of nucleomorphs.</title>
        <authorList>
            <consortium name="DOE Joint Genome Institute"/>
            <person name="Curtis B.A."/>
            <person name="Tanifuji G."/>
            <person name="Burki F."/>
            <person name="Gruber A."/>
            <person name="Irimia M."/>
            <person name="Maruyama S."/>
            <person name="Arias M.C."/>
            <person name="Ball S.G."/>
            <person name="Gile G.H."/>
            <person name="Hirakawa Y."/>
            <person name="Hopkins J.F."/>
            <person name="Kuo A."/>
            <person name="Rensing S.A."/>
            <person name="Schmutz J."/>
            <person name="Symeonidi A."/>
            <person name="Elias M."/>
            <person name="Eveleigh R.J."/>
            <person name="Herman E.K."/>
            <person name="Klute M.J."/>
            <person name="Nakayama T."/>
            <person name="Obornik M."/>
            <person name="Reyes-Prieto A."/>
            <person name="Armbrust E.V."/>
            <person name="Aves S.J."/>
            <person name="Beiko R.G."/>
            <person name="Coutinho P."/>
            <person name="Dacks J.B."/>
            <person name="Durnford D.G."/>
            <person name="Fast N.M."/>
            <person name="Green B.R."/>
            <person name="Grisdale C.J."/>
            <person name="Hempel F."/>
            <person name="Henrissat B."/>
            <person name="Hoppner M.P."/>
            <person name="Ishida K."/>
            <person name="Kim E."/>
            <person name="Koreny L."/>
            <person name="Kroth P.G."/>
            <person name="Liu Y."/>
            <person name="Malik S.B."/>
            <person name="Maier U.G."/>
            <person name="McRose D."/>
            <person name="Mock T."/>
            <person name="Neilson J.A."/>
            <person name="Onodera N.T."/>
            <person name="Poole A.M."/>
            <person name="Pritham E.J."/>
            <person name="Richards T.A."/>
            <person name="Rocap G."/>
            <person name="Roy S.W."/>
            <person name="Sarai C."/>
            <person name="Schaack S."/>
            <person name="Shirato S."/>
            <person name="Slamovits C.H."/>
            <person name="Spencer D.F."/>
            <person name="Suzuki S."/>
            <person name="Worden A.Z."/>
            <person name="Zauner S."/>
            <person name="Barry K."/>
            <person name="Bell C."/>
            <person name="Bharti A.K."/>
            <person name="Crow J.A."/>
            <person name="Grimwood J."/>
            <person name="Kramer R."/>
            <person name="Lindquist E."/>
            <person name="Lucas S."/>
            <person name="Salamov A."/>
            <person name="McFadden G.I."/>
            <person name="Lane C.E."/>
            <person name="Keeling P.J."/>
            <person name="Gray M.W."/>
            <person name="Grigoriev I.V."/>
            <person name="Archibald J.M."/>
        </authorList>
    </citation>
    <scope>NUCLEOTIDE SEQUENCE</scope>
    <source>
        <strain evidence="2 4">CCMP2712</strain>
    </source>
</reference>
<feature type="compositionally biased region" description="Acidic residues" evidence="1">
    <location>
        <begin position="56"/>
        <end position="65"/>
    </location>
</feature>
<organism evidence="2">
    <name type="scientific">Guillardia theta (strain CCMP2712)</name>
    <name type="common">Cryptophyte</name>
    <dbReference type="NCBI Taxonomy" id="905079"/>
    <lineage>
        <taxon>Eukaryota</taxon>
        <taxon>Cryptophyceae</taxon>
        <taxon>Pyrenomonadales</taxon>
        <taxon>Geminigeraceae</taxon>
        <taxon>Guillardia</taxon>
    </lineage>
</organism>
<protein>
    <submittedName>
        <fullName evidence="2 3">Uncharacterized protein</fullName>
    </submittedName>
</protein>
<keyword evidence="4" id="KW-1185">Reference proteome</keyword>
<gene>
    <name evidence="2" type="ORF">GUITHDRAFT_150857</name>
</gene>
<dbReference type="RefSeq" id="XP_005838922.1">
    <property type="nucleotide sequence ID" value="XM_005838865.1"/>
</dbReference>
<dbReference type="Proteomes" id="UP000011087">
    <property type="component" value="Unassembled WGS sequence"/>
</dbReference>
<dbReference type="AlphaFoldDB" id="L1JU48"/>
<dbReference type="EMBL" id="JH992974">
    <property type="protein sequence ID" value="EKX51942.1"/>
    <property type="molecule type" value="Genomic_DNA"/>
</dbReference>
<dbReference type="HOGENOM" id="CLU_1499027_0_0_1"/>
<dbReference type="EnsemblProtists" id="EKX51942">
    <property type="protein sequence ID" value="EKX51942"/>
    <property type="gene ID" value="GUITHDRAFT_150857"/>
</dbReference>
<dbReference type="GeneID" id="17308448"/>